<gene>
    <name evidence="4" type="ORF">G7Y89_g5377</name>
</gene>
<dbReference type="SUPFAM" id="SSF53098">
    <property type="entry name" value="Ribonuclease H-like"/>
    <property type="match status" value="1"/>
</dbReference>
<dbReference type="Proteomes" id="UP000566819">
    <property type="component" value="Unassembled WGS sequence"/>
</dbReference>
<feature type="domain" description="Integrase catalytic" evidence="3">
    <location>
        <begin position="1"/>
        <end position="196"/>
    </location>
</feature>
<accession>A0A8H4RP45</accession>
<evidence type="ECO:0000313" key="5">
    <source>
        <dbReference type="Proteomes" id="UP000566819"/>
    </source>
</evidence>
<evidence type="ECO:0000259" key="3">
    <source>
        <dbReference type="PROSITE" id="PS50994"/>
    </source>
</evidence>
<dbReference type="InterPro" id="IPR036397">
    <property type="entry name" value="RNaseH_sf"/>
</dbReference>
<feature type="region of interest" description="Disordered" evidence="2">
    <location>
        <begin position="306"/>
        <end position="338"/>
    </location>
</feature>
<evidence type="ECO:0000256" key="1">
    <source>
        <dbReference type="ARBA" id="ARBA00022884"/>
    </source>
</evidence>
<proteinExistence type="predicted"/>
<keyword evidence="1" id="KW-0694">RNA-binding</keyword>
<sequence>MPIVLVIISSILLDNYPLDIHMFIPDTVFQTLYRDIFYQRFFKVAFGVSLVENIEAALKEVFGINRSILDALYATSIGTRGAENGIKESISWEEEELAFLPPKIIQADNGKEFKGALLILLRKFGIQVINGAPRSPQTQGLVEQANGVVEAKLRAWKMDNGSTEWADGILEVTLAMSTQKHSTIGCAPAELLFRERSSYHNWLNSQARKDPTIGVAQEDPTQAPIYTLSPSPSPSPSLHSTSSRIDIGIHTSNSQIIMRISPEASGSEISLQINPPIRSSSIDQWFDIEAYEPGVGSTIGSGAYSGAGSAANSGASSRADLRAGSTANSGASLGTDPVIQKARESTLRARAQMVQKYSKRHDIQHFEVGDIVSVKIPREDRTSTDNKRLYGRELAEPYSHRYQILTHSGIIERLVPTKGLSVVGEALWSDINIPESTVKVTLGKAAREYKEM</sequence>
<dbReference type="GO" id="GO:0003723">
    <property type="term" value="F:RNA binding"/>
    <property type="evidence" value="ECO:0007669"/>
    <property type="project" value="UniProtKB-KW"/>
</dbReference>
<organism evidence="4 5">
    <name type="scientific">Cudoniella acicularis</name>
    <dbReference type="NCBI Taxonomy" id="354080"/>
    <lineage>
        <taxon>Eukaryota</taxon>
        <taxon>Fungi</taxon>
        <taxon>Dikarya</taxon>
        <taxon>Ascomycota</taxon>
        <taxon>Pezizomycotina</taxon>
        <taxon>Leotiomycetes</taxon>
        <taxon>Helotiales</taxon>
        <taxon>Tricladiaceae</taxon>
        <taxon>Cudoniella</taxon>
    </lineage>
</organism>
<reference evidence="4 5" key="1">
    <citation type="submission" date="2020-03" db="EMBL/GenBank/DDBJ databases">
        <title>Draft Genome Sequence of Cudoniella acicularis.</title>
        <authorList>
            <person name="Buettner E."/>
            <person name="Kellner H."/>
        </authorList>
    </citation>
    <scope>NUCLEOTIDE SEQUENCE [LARGE SCALE GENOMIC DNA]</scope>
    <source>
        <strain evidence="4 5">DSM 108380</strain>
    </source>
</reference>
<name>A0A8H4RP45_9HELO</name>
<dbReference type="GO" id="GO:0005634">
    <property type="term" value="C:nucleus"/>
    <property type="evidence" value="ECO:0007669"/>
    <property type="project" value="UniProtKB-ARBA"/>
</dbReference>
<protein>
    <recommendedName>
        <fullName evidence="3">Integrase catalytic domain-containing protein</fullName>
    </recommendedName>
</protein>
<keyword evidence="5" id="KW-1185">Reference proteome</keyword>
<dbReference type="PROSITE" id="PS50994">
    <property type="entry name" value="INTEGRASE"/>
    <property type="match status" value="1"/>
</dbReference>
<dbReference type="InterPro" id="IPR012337">
    <property type="entry name" value="RNaseH-like_sf"/>
</dbReference>
<dbReference type="GO" id="GO:0015074">
    <property type="term" value="P:DNA integration"/>
    <property type="evidence" value="ECO:0007669"/>
    <property type="project" value="InterPro"/>
</dbReference>
<dbReference type="OrthoDB" id="3439533at2759"/>
<evidence type="ECO:0000256" key="2">
    <source>
        <dbReference type="SAM" id="MobiDB-lite"/>
    </source>
</evidence>
<dbReference type="InterPro" id="IPR001584">
    <property type="entry name" value="Integrase_cat-core"/>
</dbReference>
<comment type="caution">
    <text evidence="4">The sequence shown here is derived from an EMBL/GenBank/DDBJ whole genome shotgun (WGS) entry which is preliminary data.</text>
</comment>
<feature type="compositionally biased region" description="Low complexity" evidence="2">
    <location>
        <begin position="306"/>
        <end position="318"/>
    </location>
</feature>
<dbReference type="EMBL" id="JAAMPI010000320">
    <property type="protein sequence ID" value="KAF4632748.1"/>
    <property type="molecule type" value="Genomic_DNA"/>
</dbReference>
<evidence type="ECO:0000313" key="4">
    <source>
        <dbReference type="EMBL" id="KAF4632748.1"/>
    </source>
</evidence>
<dbReference type="Gene3D" id="3.30.420.10">
    <property type="entry name" value="Ribonuclease H-like superfamily/Ribonuclease H"/>
    <property type="match status" value="1"/>
</dbReference>
<dbReference type="AlphaFoldDB" id="A0A8H4RP45"/>